<accession>A0ABW6WAM6</accession>
<dbReference type="InterPro" id="IPR009057">
    <property type="entry name" value="Homeodomain-like_sf"/>
</dbReference>
<dbReference type="PROSITE" id="PS50977">
    <property type="entry name" value="HTH_TETR_2"/>
    <property type="match status" value="1"/>
</dbReference>
<feature type="DNA-binding region" description="H-T-H motif" evidence="4">
    <location>
        <begin position="32"/>
        <end position="51"/>
    </location>
</feature>
<dbReference type="SUPFAM" id="SSF48498">
    <property type="entry name" value="Tetracyclin repressor-like, C-terminal domain"/>
    <property type="match status" value="1"/>
</dbReference>
<evidence type="ECO:0000256" key="2">
    <source>
        <dbReference type="ARBA" id="ARBA00023125"/>
    </source>
</evidence>
<dbReference type="Proteomes" id="UP001602245">
    <property type="component" value="Unassembled WGS sequence"/>
</dbReference>
<sequence length="211" mass="22661">MGRPKEHGAQTRAALLTAAAEILHAEGAQAVSVRRVAAVVGTSTRAVYSLFDDKEGLLRELSMDVAETMRRHHEAVPSMDDPIDEILELALAYRAAAREKPQLYDLFFAMVSPRADRADPLFALVYRSFERVLTVVRRAVAAGVFPGRDEFSVGRHLFALVHGLASLELRGVLGDAPTAVNVWRQSVGATLVGLQQPPAPGGRADGAPAAT</sequence>
<dbReference type="Gene3D" id="1.10.357.10">
    <property type="entry name" value="Tetracycline Repressor, domain 2"/>
    <property type="match status" value="1"/>
</dbReference>
<dbReference type="InterPro" id="IPR025996">
    <property type="entry name" value="MT1864/Rv1816-like_C"/>
</dbReference>
<comment type="caution">
    <text evidence="6">The sequence shown here is derived from an EMBL/GenBank/DDBJ whole genome shotgun (WGS) entry which is preliminary data.</text>
</comment>
<evidence type="ECO:0000313" key="7">
    <source>
        <dbReference type="Proteomes" id="UP001602245"/>
    </source>
</evidence>
<keyword evidence="3" id="KW-0804">Transcription</keyword>
<evidence type="ECO:0000313" key="6">
    <source>
        <dbReference type="EMBL" id="MFF5290368.1"/>
    </source>
</evidence>
<dbReference type="InterPro" id="IPR001647">
    <property type="entry name" value="HTH_TetR"/>
</dbReference>
<gene>
    <name evidence="6" type="ORF">ACFY35_13050</name>
</gene>
<keyword evidence="7" id="KW-1185">Reference proteome</keyword>
<dbReference type="PANTHER" id="PTHR30055">
    <property type="entry name" value="HTH-TYPE TRANSCRIPTIONAL REGULATOR RUTR"/>
    <property type="match status" value="1"/>
</dbReference>
<dbReference type="EMBL" id="JBIAZU010000002">
    <property type="protein sequence ID" value="MFF5290368.1"/>
    <property type="molecule type" value="Genomic_DNA"/>
</dbReference>
<organism evidence="6 7">
    <name type="scientific">Paractinoplanes globisporus</name>
    <dbReference type="NCBI Taxonomy" id="113565"/>
    <lineage>
        <taxon>Bacteria</taxon>
        <taxon>Bacillati</taxon>
        <taxon>Actinomycetota</taxon>
        <taxon>Actinomycetes</taxon>
        <taxon>Micromonosporales</taxon>
        <taxon>Micromonosporaceae</taxon>
        <taxon>Paractinoplanes</taxon>
    </lineage>
</organism>
<protein>
    <submittedName>
        <fullName evidence="6">TetR/AcrR family transcriptional regulator</fullName>
    </submittedName>
</protein>
<evidence type="ECO:0000256" key="1">
    <source>
        <dbReference type="ARBA" id="ARBA00023015"/>
    </source>
</evidence>
<evidence type="ECO:0000256" key="3">
    <source>
        <dbReference type="ARBA" id="ARBA00023163"/>
    </source>
</evidence>
<dbReference type="RefSeq" id="WP_020510642.1">
    <property type="nucleotide sequence ID" value="NZ_JBIAZU010000002.1"/>
</dbReference>
<dbReference type="InterPro" id="IPR050109">
    <property type="entry name" value="HTH-type_TetR-like_transc_reg"/>
</dbReference>
<dbReference type="InterPro" id="IPR036271">
    <property type="entry name" value="Tet_transcr_reg_TetR-rel_C_sf"/>
</dbReference>
<dbReference type="Pfam" id="PF00440">
    <property type="entry name" value="TetR_N"/>
    <property type="match status" value="1"/>
</dbReference>
<evidence type="ECO:0000259" key="5">
    <source>
        <dbReference type="PROSITE" id="PS50977"/>
    </source>
</evidence>
<keyword evidence="1" id="KW-0805">Transcription regulation</keyword>
<dbReference type="SUPFAM" id="SSF46689">
    <property type="entry name" value="Homeodomain-like"/>
    <property type="match status" value="1"/>
</dbReference>
<proteinExistence type="predicted"/>
<feature type="domain" description="HTH tetR-type" evidence="5">
    <location>
        <begin position="9"/>
        <end position="69"/>
    </location>
</feature>
<keyword evidence="2 4" id="KW-0238">DNA-binding</keyword>
<dbReference type="Pfam" id="PF13305">
    <property type="entry name" value="TetR_C_33"/>
    <property type="match status" value="1"/>
</dbReference>
<reference evidence="6 7" key="1">
    <citation type="submission" date="2024-10" db="EMBL/GenBank/DDBJ databases">
        <title>The Natural Products Discovery Center: Release of the First 8490 Sequenced Strains for Exploring Actinobacteria Biosynthetic Diversity.</title>
        <authorList>
            <person name="Kalkreuter E."/>
            <person name="Kautsar S.A."/>
            <person name="Yang D."/>
            <person name="Bader C.D."/>
            <person name="Teijaro C.N."/>
            <person name="Fluegel L."/>
            <person name="Davis C.M."/>
            <person name="Simpson J.R."/>
            <person name="Lauterbach L."/>
            <person name="Steele A.D."/>
            <person name="Gui C."/>
            <person name="Meng S."/>
            <person name="Li G."/>
            <person name="Viehrig K."/>
            <person name="Ye F."/>
            <person name="Su P."/>
            <person name="Kiefer A.F."/>
            <person name="Nichols A."/>
            <person name="Cepeda A.J."/>
            <person name="Yan W."/>
            <person name="Fan B."/>
            <person name="Jiang Y."/>
            <person name="Adhikari A."/>
            <person name="Zheng C.-J."/>
            <person name="Schuster L."/>
            <person name="Cowan T.M."/>
            <person name="Smanski M.J."/>
            <person name="Chevrette M.G."/>
            <person name="De Carvalho L.P.S."/>
            <person name="Shen B."/>
        </authorList>
    </citation>
    <scope>NUCLEOTIDE SEQUENCE [LARGE SCALE GENOMIC DNA]</scope>
    <source>
        <strain evidence="6 7">NPDC000087</strain>
    </source>
</reference>
<dbReference type="PANTHER" id="PTHR30055:SF234">
    <property type="entry name" value="HTH-TYPE TRANSCRIPTIONAL REGULATOR BETI"/>
    <property type="match status" value="1"/>
</dbReference>
<name>A0ABW6WAM6_9ACTN</name>
<evidence type="ECO:0000256" key="4">
    <source>
        <dbReference type="PROSITE-ProRule" id="PRU00335"/>
    </source>
</evidence>